<gene>
    <name evidence="1" type="ORF">METZ01_LOCUS80362</name>
</gene>
<name>A0A381UIN4_9ZZZZ</name>
<dbReference type="AlphaFoldDB" id="A0A381UIN4"/>
<dbReference type="InterPro" id="IPR012668">
    <property type="entry name" value="CHP02466"/>
</dbReference>
<dbReference type="EMBL" id="UINC01006434">
    <property type="protein sequence ID" value="SVA27508.1"/>
    <property type="molecule type" value="Genomic_DNA"/>
</dbReference>
<dbReference type="Pfam" id="PF13759">
    <property type="entry name" value="2OG-FeII_Oxy_5"/>
    <property type="match status" value="1"/>
</dbReference>
<evidence type="ECO:0000313" key="1">
    <source>
        <dbReference type="EMBL" id="SVA27508.1"/>
    </source>
</evidence>
<evidence type="ECO:0008006" key="2">
    <source>
        <dbReference type="Google" id="ProtNLM"/>
    </source>
</evidence>
<proteinExistence type="predicted"/>
<dbReference type="SUPFAM" id="SSF51197">
    <property type="entry name" value="Clavaminate synthase-like"/>
    <property type="match status" value="1"/>
</dbReference>
<sequence length="201" mass="23245">MDNPGCKEGYKYWIYTPEITSQDRQDLILLLKKDDMEKTRSHYIMGRWENIYISLTYVPQVKKILSIAGKLANNILDQQAVIPYRELGYSHDEFWFNIAKPGQSTAWHDHKEGAVLSGVYYVDVPEQGGNIKFRQKTKGHQKEWSISSKTGRMVFFPSALDHAVEKNESNRDRISLAFNFFALPLKSSTDQDDYSASKYYG</sequence>
<organism evidence="1">
    <name type="scientific">marine metagenome</name>
    <dbReference type="NCBI Taxonomy" id="408172"/>
    <lineage>
        <taxon>unclassified sequences</taxon>
        <taxon>metagenomes</taxon>
        <taxon>ecological metagenomes</taxon>
    </lineage>
</organism>
<dbReference type="Gene3D" id="2.60.120.620">
    <property type="entry name" value="q2cbj1_9rhob like domain"/>
    <property type="match status" value="1"/>
</dbReference>
<reference evidence="1" key="1">
    <citation type="submission" date="2018-05" db="EMBL/GenBank/DDBJ databases">
        <authorList>
            <person name="Lanie J.A."/>
            <person name="Ng W.-L."/>
            <person name="Kazmierczak K.M."/>
            <person name="Andrzejewski T.M."/>
            <person name="Davidsen T.M."/>
            <person name="Wayne K.J."/>
            <person name="Tettelin H."/>
            <person name="Glass J.I."/>
            <person name="Rusch D."/>
            <person name="Podicherti R."/>
            <person name="Tsui H.-C.T."/>
            <person name="Winkler M.E."/>
        </authorList>
    </citation>
    <scope>NUCLEOTIDE SEQUENCE</scope>
</reference>
<protein>
    <recommendedName>
        <fullName evidence="2">Fe2OG dioxygenase domain-containing protein</fullName>
    </recommendedName>
</protein>
<accession>A0A381UIN4</accession>